<dbReference type="InterPro" id="IPR000917">
    <property type="entry name" value="Sulfatase_N"/>
</dbReference>
<dbReference type="InterPro" id="IPR052701">
    <property type="entry name" value="GAG_Ulvan_Degrading_Sulfatases"/>
</dbReference>
<evidence type="ECO:0000313" key="3">
    <source>
        <dbReference type="Proteomes" id="UP000319619"/>
    </source>
</evidence>
<dbReference type="PANTHER" id="PTHR43751">
    <property type="entry name" value="SULFATASE"/>
    <property type="match status" value="1"/>
</dbReference>
<comment type="caution">
    <text evidence="2">The sequence shown here is derived from an EMBL/GenBank/DDBJ whole genome shotgun (WGS) entry which is preliminary data.</text>
</comment>
<feature type="domain" description="Sulfatase N-terminal" evidence="1">
    <location>
        <begin position="7"/>
        <end position="346"/>
    </location>
</feature>
<dbReference type="SUPFAM" id="SSF53649">
    <property type="entry name" value="Alkaline phosphatase-like"/>
    <property type="match status" value="1"/>
</dbReference>
<dbReference type="AlphaFoldDB" id="A0A532USJ9"/>
<sequence>MIQKPKPDIIVIVSDSLRQDHVSYYAGEACPLKTPNIDALMRDSIAFHNMYPEGLPTIPVRTEWVTGNGTLPGRSWQPLAATDVTCSEILRREGYVTALITDVYHYFKPDQNFHRGYDEWHWIRGQEFDGCCTAQPERRRVQDYWKDSFPERWRNLLQIVCQNLDKANETKDFPCYKTFARAADWIQRNSACSKPLFLWVETFDPHEPWTPPAEFDVYGDPEYRGKDYILPPGGDASQYFSAEEIKRIRSLYAGEVAYVDAMVGDFLKVLKDVGRYDGALVFFLSDHGHPLADHGKFLKGPDRMYSELLKVPFAFKLPDQEAGGQMIQKLAQFPDVLPTLLEAAGMGNCTLDMQGHSLLPLVRGETERLREATISGFHDGGDRCIRNERWSLILRPDDEPDELYDLDTDPREQHNVITEHRDIAEKLAAKFGVVYAVENRSIKGLQGSFETAHTAAD</sequence>
<dbReference type="CDD" id="cd16148">
    <property type="entry name" value="sulfatase_like"/>
    <property type="match status" value="1"/>
</dbReference>
<evidence type="ECO:0000313" key="2">
    <source>
        <dbReference type="EMBL" id="TKJ37908.1"/>
    </source>
</evidence>
<accession>A0A532USJ9</accession>
<organism evidence="2 3">
    <name type="scientific">candidate division LCP-89 bacterium B3_LCP</name>
    <dbReference type="NCBI Taxonomy" id="2012998"/>
    <lineage>
        <taxon>Bacteria</taxon>
        <taxon>Pseudomonadati</taxon>
        <taxon>Bacteria division LCP-89</taxon>
    </lineage>
</organism>
<dbReference type="Pfam" id="PF00884">
    <property type="entry name" value="Sulfatase"/>
    <property type="match status" value="1"/>
</dbReference>
<dbReference type="InterPro" id="IPR017850">
    <property type="entry name" value="Alkaline_phosphatase_core_sf"/>
</dbReference>
<name>A0A532USJ9_UNCL8</name>
<dbReference type="PANTHER" id="PTHR43751:SF3">
    <property type="entry name" value="SULFATASE N-TERMINAL DOMAIN-CONTAINING PROTEIN"/>
    <property type="match status" value="1"/>
</dbReference>
<dbReference type="Proteomes" id="UP000319619">
    <property type="component" value="Unassembled WGS sequence"/>
</dbReference>
<dbReference type="Gene3D" id="3.40.720.10">
    <property type="entry name" value="Alkaline Phosphatase, subunit A"/>
    <property type="match status" value="1"/>
</dbReference>
<gene>
    <name evidence="2" type="ORF">CEE37_13165</name>
</gene>
<proteinExistence type="predicted"/>
<evidence type="ECO:0000259" key="1">
    <source>
        <dbReference type="Pfam" id="PF00884"/>
    </source>
</evidence>
<dbReference type="EMBL" id="NJBN01000011">
    <property type="protein sequence ID" value="TKJ37908.1"/>
    <property type="molecule type" value="Genomic_DNA"/>
</dbReference>
<reference evidence="2 3" key="1">
    <citation type="submission" date="2017-06" db="EMBL/GenBank/DDBJ databases">
        <title>Novel microbial phyla capable of carbon fixation and sulfur reduction in deep-sea sediments.</title>
        <authorList>
            <person name="Huang J."/>
            <person name="Baker B."/>
            <person name="Wang Y."/>
        </authorList>
    </citation>
    <scope>NUCLEOTIDE SEQUENCE [LARGE SCALE GENOMIC DNA]</scope>
    <source>
        <strain evidence="2">B3_LCP</strain>
    </source>
</reference>
<protein>
    <submittedName>
        <fullName evidence="2">Sulfatase</fullName>
    </submittedName>
</protein>